<dbReference type="InterPro" id="IPR006764">
    <property type="entry name" value="SAM_dep_MeTrfase_SAV2177_type"/>
</dbReference>
<keyword evidence="1" id="KW-0489">Methyltransferase</keyword>
<accession>A0A7K2IXA5</accession>
<dbReference type="GO" id="GO:0008168">
    <property type="term" value="F:methyltransferase activity"/>
    <property type="evidence" value="ECO:0007669"/>
    <property type="project" value="UniProtKB-KW"/>
</dbReference>
<name>A0A7K2IXA5_9ACTN</name>
<gene>
    <name evidence="1" type="ORF">GTW20_19730</name>
</gene>
<evidence type="ECO:0000313" key="1">
    <source>
        <dbReference type="EMBL" id="MYR34415.1"/>
    </source>
</evidence>
<dbReference type="Gene3D" id="3.40.50.150">
    <property type="entry name" value="Vaccinia Virus protein VP39"/>
    <property type="match status" value="1"/>
</dbReference>
<dbReference type="RefSeq" id="WP_017534110.1">
    <property type="nucleotide sequence ID" value="NZ_JBEXQO010000001.1"/>
</dbReference>
<sequence length="238" mass="25760">MIVTDVRGPEAGRLTAVFRERRPLRVPGQRPRVVELDTRDRPAADPARAEEIRLHQAFLGRVVDYLCADAGVRQFVDWGCPVPGTTERIREAAPEARVVHVAPEGTAGVLASSGTATALSGDGSGTRSLLRRLRDSGLVDFGEPVAVLMTRPFPSGAAPDGLGDLRSLMRGGGYLALTSTAPRAELERAFDPFRTLEPGVADLTWWPYPDEDVPDRGCGILAGLGRVRERGRGTSRWR</sequence>
<dbReference type="InterPro" id="IPR029063">
    <property type="entry name" value="SAM-dependent_MTases_sf"/>
</dbReference>
<proteinExistence type="predicted"/>
<comment type="caution">
    <text evidence="1">The sequence shown here is derived from an EMBL/GenBank/DDBJ whole genome shotgun (WGS) entry which is preliminary data.</text>
</comment>
<dbReference type="Pfam" id="PF04672">
    <property type="entry name" value="Methyltransf_19"/>
    <property type="match status" value="1"/>
</dbReference>
<organism evidence="1 2">
    <name type="scientific">Nocardiopsis alba</name>
    <dbReference type="NCBI Taxonomy" id="53437"/>
    <lineage>
        <taxon>Bacteria</taxon>
        <taxon>Bacillati</taxon>
        <taxon>Actinomycetota</taxon>
        <taxon>Actinomycetes</taxon>
        <taxon>Streptosporangiales</taxon>
        <taxon>Nocardiopsidaceae</taxon>
        <taxon>Nocardiopsis</taxon>
    </lineage>
</organism>
<evidence type="ECO:0000313" key="2">
    <source>
        <dbReference type="Proteomes" id="UP000467124"/>
    </source>
</evidence>
<reference evidence="1 2" key="1">
    <citation type="journal article" date="2019" name="Nat. Commun.">
        <title>The antimicrobial potential of Streptomyces from insect microbiomes.</title>
        <authorList>
            <person name="Chevrette M.G."/>
            <person name="Carlson C.M."/>
            <person name="Ortega H.E."/>
            <person name="Thomas C."/>
            <person name="Ananiev G.E."/>
            <person name="Barns K.J."/>
            <person name="Book A.J."/>
            <person name="Cagnazzo J."/>
            <person name="Carlos C."/>
            <person name="Flanigan W."/>
            <person name="Grubbs K.J."/>
            <person name="Horn H.A."/>
            <person name="Hoffmann F.M."/>
            <person name="Klassen J.L."/>
            <person name="Knack J.J."/>
            <person name="Lewin G.R."/>
            <person name="McDonald B.R."/>
            <person name="Muller L."/>
            <person name="Melo W.G.P."/>
            <person name="Pinto-Tomas A.A."/>
            <person name="Schmitz A."/>
            <person name="Wendt-Pienkowski E."/>
            <person name="Wildman S."/>
            <person name="Zhao M."/>
            <person name="Zhang F."/>
            <person name="Bugni T.S."/>
            <person name="Andes D.R."/>
            <person name="Pupo M.T."/>
            <person name="Currie C.R."/>
        </authorList>
    </citation>
    <scope>NUCLEOTIDE SEQUENCE [LARGE SCALE GENOMIC DNA]</scope>
    <source>
        <strain evidence="1 2">SID5840</strain>
    </source>
</reference>
<protein>
    <submittedName>
        <fullName evidence="1">SAM-dependent methyltransferase</fullName>
    </submittedName>
</protein>
<dbReference type="EMBL" id="WWHY01000001">
    <property type="protein sequence ID" value="MYR34415.1"/>
    <property type="molecule type" value="Genomic_DNA"/>
</dbReference>
<keyword evidence="1" id="KW-0808">Transferase</keyword>
<dbReference type="AlphaFoldDB" id="A0A7K2IXA5"/>
<dbReference type="Proteomes" id="UP000467124">
    <property type="component" value="Unassembled WGS sequence"/>
</dbReference>
<dbReference type="GO" id="GO:0032259">
    <property type="term" value="P:methylation"/>
    <property type="evidence" value="ECO:0007669"/>
    <property type="project" value="UniProtKB-KW"/>
</dbReference>